<name>A0A8B6CFL9_MYTGA</name>
<dbReference type="Gene3D" id="1.10.1410.40">
    <property type="match status" value="1"/>
</dbReference>
<dbReference type="GO" id="GO:0046872">
    <property type="term" value="F:metal ion binding"/>
    <property type="evidence" value="ECO:0007669"/>
    <property type="project" value="UniProtKB-KW"/>
</dbReference>
<sequence length="625" mass="71633">MEDSENQRNMQSAYVYLQRKLQYFYKTLEEHCKQVTNDARQFRYCRYITKFASHFGKERCMVAGSTVEGTRLRSNINEGDFDYLIISGISIPVDALEHREDLPCFVHVRGDKIQHSFSHSLVDGKYLNSRILKEVDGEAFKIMRGLFQVFTMPFDSSGNHSHDVDFNREAKPGMCKEHYVGFQLVDKDADNLYMRQPETDMRATNNYFQSVMTSSDLSPSMISLLTNILGILAETYPNDDSSTAVGQTFGGLIEAATSDSAIAKSTSAQPKRSKQSIGENDRHYIEDSSGKKVFRVKFNYKSSKDFIAAFPLEGKLKCLEEWRVRILTSNNVLWPSSETVERICQSEVYVVAKPAIVNPSADIDFCLGFNQAELILASSLSSDQRLCVLLLKALQKGYLKRYSSVLTTFHWKTAFYYQCGQIDPALFDRHSTILLALESVLSYMIECLEKRYLKHYFLESNLIAHITEKEANEIRQNIKEIIEDPEAALQVYFDTNKECERSKQEEEISLKEMEEMKKRRNDPSNKKPADNIISMMTDLQKVETSKGSKLTKAIVDTLYMVIKEETDIPFVRPNTSQEHDSIDDLLAQGSRYLTTNFRSQKEKKKAAEELKAKAFATFLSEFRSK</sequence>
<comment type="caution">
    <text evidence="10">The sequence shown here is derived from an EMBL/GenBank/DDBJ whole genome shotgun (WGS) entry which is preliminary data.</text>
</comment>
<reference evidence="10" key="1">
    <citation type="submission" date="2018-11" db="EMBL/GenBank/DDBJ databases">
        <authorList>
            <person name="Alioto T."/>
            <person name="Alioto T."/>
        </authorList>
    </citation>
    <scope>NUCLEOTIDE SEQUENCE</scope>
</reference>
<dbReference type="OrthoDB" id="6130377at2759"/>
<dbReference type="Proteomes" id="UP000596742">
    <property type="component" value="Unassembled WGS sequence"/>
</dbReference>
<evidence type="ECO:0000259" key="9">
    <source>
        <dbReference type="Pfam" id="PF20266"/>
    </source>
</evidence>
<feature type="coiled-coil region" evidence="7">
    <location>
        <begin position="464"/>
        <end position="519"/>
    </location>
</feature>
<gene>
    <name evidence="10" type="ORF">MGAL_10B001563</name>
</gene>
<keyword evidence="4" id="KW-0548">Nucleotidyltransferase</keyword>
<dbReference type="Pfam" id="PF20266">
    <property type="entry name" value="Mab-21_C"/>
    <property type="match status" value="1"/>
</dbReference>
<keyword evidence="6" id="KW-0460">Magnesium</keyword>
<evidence type="ECO:0000256" key="7">
    <source>
        <dbReference type="SAM" id="Coils"/>
    </source>
</evidence>
<dbReference type="PANTHER" id="PTHR10656:SF42">
    <property type="entry name" value="CYCLIC GMP-AMP SYNTHASE-LIKE PROTEIN-RELATED"/>
    <property type="match status" value="1"/>
</dbReference>
<dbReference type="AlphaFoldDB" id="A0A8B6CFL9"/>
<keyword evidence="5" id="KW-0479">Metal-binding</keyword>
<dbReference type="SMART" id="SM01265">
    <property type="entry name" value="Mab-21"/>
    <property type="match status" value="1"/>
</dbReference>
<accession>A0A8B6CFL9</accession>
<dbReference type="GO" id="GO:0016779">
    <property type="term" value="F:nucleotidyltransferase activity"/>
    <property type="evidence" value="ECO:0007669"/>
    <property type="project" value="UniProtKB-KW"/>
</dbReference>
<comment type="similarity">
    <text evidence="2">Belongs to the mab-21 family.</text>
</comment>
<keyword evidence="7" id="KW-0175">Coiled coil</keyword>
<evidence type="ECO:0000256" key="5">
    <source>
        <dbReference type="ARBA" id="ARBA00022723"/>
    </source>
</evidence>
<feature type="compositionally biased region" description="Polar residues" evidence="8">
    <location>
        <begin position="263"/>
        <end position="278"/>
    </location>
</feature>
<dbReference type="InterPro" id="IPR046906">
    <property type="entry name" value="Mab-21_HhH/H2TH-like"/>
</dbReference>
<protein>
    <recommendedName>
        <fullName evidence="9">Mab-21-like HhH/H2TH-like domain-containing protein</fullName>
    </recommendedName>
</protein>
<dbReference type="EMBL" id="UYJE01001606">
    <property type="protein sequence ID" value="VDI03515.1"/>
    <property type="molecule type" value="Genomic_DNA"/>
</dbReference>
<keyword evidence="3" id="KW-0808">Transferase</keyword>
<evidence type="ECO:0000256" key="2">
    <source>
        <dbReference type="ARBA" id="ARBA00008307"/>
    </source>
</evidence>
<dbReference type="PANTHER" id="PTHR10656">
    <property type="entry name" value="CELL FATE DETERMINING PROTEIN MAB21-RELATED"/>
    <property type="match status" value="1"/>
</dbReference>
<keyword evidence="11" id="KW-1185">Reference proteome</keyword>
<comment type="cofactor">
    <cofactor evidence="1">
        <name>Mg(2+)</name>
        <dbReference type="ChEBI" id="CHEBI:18420"/>
    </cofactor>
</comment>
<evidence type="ECO:0000313" key="11">
    <source>
        <dbReference type="Proteomes" id="UP000596742"/>
    </source>
</evidence>
<evidence type="ECO:0000256" key="3">
    <source>
        <dbReference type="ARBA" id="ARBA00022679"/>
    </source>
</evidence>
<evidence type="ECO:0000256" key="8">
    <source>
        <dbReference type="SAM" id="MobiDB-lite"/>
    </source>
</evidence>
<organism evidence="10 11">
    <name type="scientific">Mytilus galloprovincialis</name>
    <name type="common">Mediterranean mussel</name>
    <dbReference type="NCBI Taxonomy" id="29158"/>
    <lineage>
        <taxon>Eukaryota</taxon>
        <taxon>Metazoa</taxon>
        <taxon>Spiralia</taxon>
        <taxon>Lophotrochozoa</taxon>
        <taxon>Mollusca</taxon>
        <taxon>Bivalvia</taxon>
        <taxon>Autobranchia</taxon>
        <taxon>Pteriomorphia</taxon>
        <taxon>Mytilida</taxon>
        <taxon>Mytiloidea</taxon>
        <taxon>Mytilidae</taxon>
        <taxon>Mytilinae</taxon>
        <taxon>Mytilus</taxon>
    </lineage>
</organism>
<dbReference type="InterPro" id="IPR024810">
    <property type="entry name" value="MAB21L/cGLR"/>
</dbReference>
<evidence type="ECO:0000256" key="1">
    <source>
        <dbReference type="ARBA" id="ARBA00001946"/>
    </source>
</evidence>
<evidence type="ECO:0000313" key="10">
    <source>
        <dbReference type="EMBL" id="VDI03515.1"/>
    </source>
</evidence>
<evidence type="ECO:0000256" key="6">
    <source>
        <dbReference type="ARBA" id="ARBA00022842"/>
    </source>
</evidence>
<feature type="domain" description="Mab-21-like HhH/H2TH-like" evidence="9">
    <location>
        <begin position="385"/>
        <end position="479"/>
    </location>
</feature>
<evidence type="ECO:0000256" key="4">
    <source>
        <dbReference type="ARBA" id="ARBA00022695"/>
    </source>
</evidence>
<feature type="region of interest" description="Disordered" evidence="8">
    <location>
        <begin position="263"/>
        <end position="282"/>
    </location>
</feature>
<proteinExistence type="inferred from homology"/>